<reference evidence="11 12" key="1">
    <citation type="submission" date="2019-10" db="EMBL/GenBank/DDBJ databases">
        <title>Streptomyces tenebrisbrunneis sp.nov., an endogenous actinomycete isolated from of Lycium ruthenicum.</title>
        <authorList>
            <person name="Ma L."/>
        </authorList>
    </citation>
    <scope>NUCLEOTIDE SEQUENCE [LARGE SCALE GENOMIC DNA]</scope>
    <source>
        <strain evidence="11 12">TRM 66187</strain>
    </source>
</reference>
<keyword evidence="4 9" id="KW-0812">Transmembrane</keyword>
<feature type="transmembrane region" description="Helical" evidence="9">
    <location>
        <begin position="51"/>
        <end position="71"/>
    </location>
</feature>
<keyword evidence="12" id="KW-1185">Reference proteome</keyword>
<dbReference type="Pfam" id="PF07690">
    <property type="entry name" value="MFS_1"/>
    <property type="match status" value="1"/>
</dbReference>
<evidence type="ECO:0000256" key="4">
    <source>
        <dbReference type="ARBA" id="ARBA00022692"/>
    </source>
</evidence>
<feature type="transmembrane region" description="Helical" evidence="9">
    <location>
        <begin position="169"/>
        <end position="190"/>
    </location>
</feature>
<dbReference type="CDD" id="cd17321">
    <property type="entry name" value="MFS_MMR_MDR_like"/>
    <property type="match status" value="1"/>
</dbReference>
<dbReference type="Proteomes" id="UP000621266">
    <property type="component" value="Unassembled WGS sequence"/>
</dbReference>
<evidence type="ECO:0000256" key="6">
    <source>
        <dbReference type="ARBA" id="ARBA00023136"/>
    </source>
</evidence>
<feature type="transmembrane region" description="Helical" evidence="9">
    <location>
        <begin position="202"/>
        <end position="222"/>
    </location>
</feature>
<organism evidence="11 12">
    <name type="scientific">Streptomyces lycii</name>
    <dbReference type="NCBI Taxonomy" id="2654337"/>
    <lineage>
        <taxon>Bacteria</taxon>
        <taxon>Bacillati</taxon>
        <taxon>Actinomycetota</taxon>
        <taxon>Actinomycetes</taxon>
        <taxon>Kitasatosporales</taxon>
        <taxon>Streptomycetaceae</taxon>
        <taxon>Streptomyces</taxon>
    </lineage>
</organism>
<feature type="transmembrane region" description="Helical" evidence="9">
    <location>
        <begin position="361"/>
        <end position="384"/>
    </location>
</feature>
<feature type="transmembrane region" description="Helical" evidence="9">
    <location>
        <begin position="266"/>
        <end position="288"/>
    </location>
</feature>
<evidence type="ECO:0000313" key="12">
    <source>
        <dbReference type="Proteomes" id="UP000621266"/>
    </source>
</evidence>
<feature type="transmembrane region" description="Helical" evidence="9">
    <location>
        <begin position="141"/>
        <end position="163"/>
    </location>
</feature>
<feature type="transmembrane region" description="Helical" evidence="9">
    <location>
        <begin position="108"/>
        <end position="129"/>
    </location>
</feature>
<feature type="transmembrane region" description="Helical" evidence="9">
    <location>
        <begin position="17"/>
        <end position="39"/>
    </location>
</feature>
<dbReference type="RefSeq" id="WP_098750865.1">
    <property type="nucleotide sequence ID" value="NZ_WHPN01000002.1"/>
</dbReference>
<dbReference type="PANTHER" id="PTHR42718:SF42">
    <property type="entry name" value="EXPORT PROTEIN"/>
    <property type="match status" value="1"/>
</dbReference>
<comment type="subcellular location">
    <subcellularLocation>
        <location evidence="1">Cell membrane</location>
        <topology evidence="1">Multi-pass membrane protein</topology>
    </subcellularLocation>
</comment>
<sequence length="499" mass="50677">MVNPGELRPASPAGRRVLACAVLASGMAMLDGTVVTVALPRIGADLDVSLAALQWTVNAYMLTLAGLILLGGGLGDRYGRRRVFVLGVLWFTAASLACGLAPTEGTLIAARAVQGIGGALLTPGSLALIQASFHPDDRARAVGLWSGLGGVAIAIGPFLGGWLVDGPGWRWIFLINLPIAAVVLLLARHVPESRDPRASGRFDVTGALLAALALTGVTYALIDGGAAGPAAPVAAGAGLLAGVLFVGHEHRSERPMLPLDMFASRLFSAVNVVTLCLYAAIGGAFFLIPVQLQIGLGYEALAAGVATLPVTLLMIALSGPAGELAQRIGPRLPLTAGPLIAGAGLVLLHRVHPGGSYWADVFPAVLVQGLGMSLFVAPLTATVLASADTGRAGIASGVNNAAARIAQLVAVAALPLASGLSADAYRSPAALDRAFGTAVLICAGLMALGALISWFSVPSGLPSDERDEPAERPQCTRHCGITSPPLEPGGGERPRAGRD</sequence>
<keyword evidence="5 9" id="KW-1133">Transmembrane helix</keyword>
<protein>
    <submittedName>
        <fullName evidence="11">MFS transporter</fullName>
    </submittedName>
</protein>
<feature type="transmembrane region" description="Helical" evidence="9">
    <location>
        <begin position="332"/>
        <end position="349"/>
    </location>
</feature>
<dbReference type="InterPro" id="IPR036259">
    <property type="entry name" value="MFS_trans_sf"/>
</dbReference>
<dbReference type="Gene3D" id="1.20.1720.10">
    <property type="entry name" value="Multidrug resistance protein D"/>
    <property type="match status" value="1"/>
</dbReference>
<feature type="transmembrane region" description="Helical" evidence="9">
    <location>
        <begin position="434"/>
        <end position="457"/>
    </location>
</feature>
<evidence type="ECO:0000256" key="7">
    <source>
        <dbReference type="ARBA" id="ARBA00023251"/>
    </source>
</evidence>
<keyword evidence="7" id="KW-0046">Antibiotic resistance</keyword>
<feature type="region of interest" description="Disordered" evidence="8">
    <location>
        <begin position="462"/>
        <end position="499"/>
    </location>
</feature>
<keyword evidence="3" id="KW-1003">Cell membrane</keyword>
<feature type="compositionally biased region" description="Basic and acidic residues" evidence="8">
    <location>
        <begin position="490"/>
        <end position="499"/>
    </location>
</feature>
<dbReference type="PROSITE" id="PS50850">
    <property type="entry name" value="MFS"/>
    <property type="match status" value="1"/>
</dbReference>
<feature type="transmembrane region" description="Helical" evidence="9">
    <location>
        <begin position="83"/>
        <end position="102"/>
    </location>
</feature>
<dbReference type="Gene3D" id="1.20.1250.20">
    <property type="entry name" value="MFS general substrate transporter like domains"/>
    <property type="match status" value="1"/>
</dbReference>
<evidence type="ECO:0000259" key="10">
    <source>
        <dbReference type="PROSITE" id="PS50850"/>
    </source>
</evidence>
<keyword evidence="2" id="KW-0813">Transport</keyword>
<keyword evidence="6 9" id="KW-0472">Membrane</keyword>
<gene>
    <name evidence="11" type="ORF">GCU69_00045</name>
</gene>
<name>A0ABQ7FRD1_9ACTN</name>
<feature type="transmembrane region" description="Helical" evidence="9">
    <location>
        <begin position="228"/>
        <end position="246"/>
    </location>
</feature>
<comment type="caution">
    <text evidence="11">The sequence shown here is derived from an EMBL/GenBank/DDBJ whole genome shotgun (WGS) entry which is preliminary data.</text>
</comment>
<evidence type="ECO:0000313" key="11">
    <source>
        <dbReference type="EMBL" id="KAF4411155.1"/>
    </source>
</evidence>
<accession>A0ABQ7FRD1</accession>
<dbReference type="PANTHER" id="PTHR42718">
    <property type="entry name" value="MAJOR FACILITATOR SUPERFAMILY MULTIDRUG TRANSPORTER MFSC"/>
    <property type="match status" value="1"/>
</dbReference>
<feature type="transmembrane region" description="Helical" evidence="9">
    <location>
        <begin position="300"/>
        <end position="320"/>
    </location>
</feature>
<evidence type="ECO:0000256" key="2">
    <source>
        <dbReference type="ARBA" id="ARBA00022448"/>
    </source>
</evidence>
<proteinExistence type="predicted"/>
<evidence type="ECO:0000256" key="1">
    <source>
        <dbReference type="ARBA" id="ARBA00004651"/>
    </source>
</evidence>
<evidence type="ECO:0000256" key="5">
    <source>
        <dbReference type="ARBA" id="ARBA00022989"/>
    </source>
</evidence>
<feature type="domain" description="Major facilitator superfamily (MFS) profile" evidence="10">
    <location>
        <begin position="17"/>
        <end position="461"/>
    </location>
</feature>
<dbReference type="InterPro" id="IPR004638">
    <property type="entry name" value="EmrB-like"/>
</dbReference>
<evidence type="ECO:0000256" key="3">
    <source>
        <dbReference type="ARBA" id="ARBA00022475"/>
    </source>
</evidence>
<dbReference type="InterPro" id="IPR011701">
    <property type="entry name" value="MFS"/>
</dbReference>
<dbReference type="SUPFAM" id="SSF103473">
    <property type="entry name" value="MFS general substrate transporter"/>
    <property type="match status" value="1"/>
</dbReference>
<dbReference type="InterPro" id="IPR020846">
    <property type="entry name" value="MFS_dom"/>
</dbReference>
<dbReference type="NCBIfam" id="TIGR00711">
    <property type="entry name" value="efflux_EmrB"/>
    <property type="match status" value="1"/>
</dbReference>
<evidence type="ECO:0000256" key="8">
    <source>
        <dbReference type="SAM" id="MobiDB-lite"/>
    </source>
</evidence>
<dbReference type="EMBL" id="WHPN01000002">
    <property type="protein sequence ID" value="KAF4411155.1"/>
    <property type="molecule type" value="Genomic_DNA"/>
</dbReference>
<evidence type="ECO:0000256" key="9">
    <source>
        <dbReference type="SAM" id="Phobius"/>
    </source>
</evidence>